<dbReference type="Proteomes" id="UP000219559">
    <property type="component" value="Unassembled WGS sequence"/>
</dbReference>
<dbReference type="EMBL" id="NBWU01000003">
    <property type="protein sequence ID" value="PCE64250.1"/>
    <property type="molecule type" value="Genomic_DNA"/>
</dbReference>
<sequence>MFESEVAQVIFSQVNLVPTLLLGLCLLYWIITIIAGLDTDLVNIDTDFDVELDFDADVDADIELDTAHQVGDSFEFEDASNVEVDKKHVRRRGKLNYLQVFLIYFNFVGLPFLFTLSFLILFWWLFSVLGTYMTFTYNNILGFAIMLGMLLPALFINKWVTAPFKSFFRNFNEQGDAPLDLIGRRGIMLSTIQGEKMGFVEVVIEDDPIKVYGYAINGEAINRGDTVLLIEKGEKPNTFFVQPYKNQ</sequence>
<protein>
    <recommendedName>
        <fullName evidence="4">DUF1449 domain-containing protein</fullName>
    </recommendedName>
</protein>
<gene>
    <name evidence="2" type="ORF">B7P33_08075</name>
</gene>
<feature type="transmembrane region" description="Helical" evidence="1">
    <location>
        <begin position="100"/>
        <end position="125"/>
    </location>
</feature>
<feature type="transmembrane region" description="Helical" evidence="1">
    <location>
        <begin position="20"/>
        <end position="37"/>
    </location>
</feature>
<evidence type="ECO:0008006" key="4">
    <source>
        <dbReference type="Google" id="ProtNLM"/>
    </source>
</evidence>
<reference evidence="2 3" key="1">
    <citation type="submission" date="2017-04" db="EMBL/GenBank/DDBJ databases">
        <title>A new member of the family Flavobacteriaceae isolated from ascidians.</title>
        <authorList>
            <person name="Chen L."/>
        </authorList>
    </citation>
    <scope>NUCLEOTIDE SEQUENCE [LARGE SCALE GENOMIC DNA]</scope>
    <source>
        <strain evidence="2 3">HQA918</strain>
    </source>
</reference>
<proteinExistence type="predicted"/>
<keyword evidence="1" id="KW-1133">Transmembrane helix</keyword>
<evidence type="ECO:0000313" key="3">
    <source>
        <dbReference type="Proteomes" id="UP000219559"/>
    </source>
</evidence>
<evidence type="ECO:0000256" key="1">
    <source>
        <dbReference type="SAM" id="Phobius"/>
    </source>
</evidence>
<evidence type="ECO:0000313" key="2">
    <source>
        <dbReference type="EMBL" id="PCE64250.1"/>
    </source>
</evidence>
<dbReference type="AlphaFoldDB" id="A0A2A4G8F0"/>
<dbReference type="OrthoDB" id="1142957at2"/>
<name>A0A2A4G8F0_9FLAO</name>
<comment type="caution">
    <text evidence="2">The sequence shown here is derived from an EMBL/GenBank/DDBJ whole genome shotgun (WGS) entry which is preliminary data.</text>
</comment>
<accession>A0A2A4G8F0</accession>
<dbReference type="RefSeq" id="WP_097440374.1">
    <property type="nucleotide sequence ID" value="NZ_KZ300476.1"/>
</dbReference>
<feature type="transmembrane region" description="Helical" evidence="1">
    <location>
        <begin position="137"/>
        <end position="156"/>
    </location>
</feature>
<keyword evidence="1" id="KW-0812">Transmembrane</keyword>
<organism evidence="2 3">
    <name type="scientific">Sediminicola luteus</name>
    <dbReference type="NCBI Taxonomy" id="319238"/>
    <lineage>
        <taxon>Bacteria</taxon>
        <taxon>Pseudomonadati</taxon>
        <taxon>Bacteroidota</taxon>
        <taxon>Flavobacteriia</taxon>
        <taxon>Flavobacteriales</taxon>
        <taxon>Flavobacteriaceae</taxon>
        <taxon>Sediminicola</taxon>
    </lineage>
</organism>
<keyword evidence="1" id="KW-0472">Membrane</keyword>
<keyword evidence="3" id="KW-1185">Reference proteome</keyword>